<proteinExistence type="predicted"/>
<dbReference type="InterPro" id="IPR011598">
    <property type="entry name" value="bHLH_dom"/>
</dbReference>
<feature type="domain" description="BHLH" evidence="6">
    <location>
        <begin position="68"/>
        <end position="117"/>
    </location>
</feature>
<comment type="subcellular location">
    <subcellularLocation>
        <location evidence="1">Nucleus</location>
    </subcellularLocation>
</comment>
<sequence length="255" mass="28681">MGSYCWSSDLYTSDFQRTDDGVLVNSGMRYGSVSDSASSLVLDGMRGELVEAPAKLERKMVSAERTLEALKNHSEAERRRRARINAHFDTLRGLIPGAKKMDKASLLAEVISHLKDLRRKAAEASEDSDSVIPKDIDEVKVEPHYELVEGGPYSIRVSLSCDYKQGLLSDIRQALDALHLIIMRAEIATLGYRMKNVFVMTTCKEEKAEGDEVRHSHARSVCQALRSVIEKFSASEEFLKTTHSNKRRRISMFNP</sequence>
<dbReference type="GO" id="GO:0005634">
    <property type="term" value="C:nucleus"/>
    <property type="evidence" value="ECO:0007669"/>
    <property type="project" value="UniProtKB-SubCell"/>
</dbReference>
<evidence type="ECO:0000256" key="1">
    <source>
        <dbReference type="ARBA" id="ARBA00004123"/>
    </source>
</evidence>
<dbReference type="GO" id="GO:0003677">
    <property type="term" value="F:DNA binding"/>
    <property type="evidence" value="ECO:0007669"/>
    <property type="project" value="UniProtKB-KW"/>
</dbReference>
<dbReference type="PANTHER" id="PTHR45844:SF3">
    <property type="entry name" value="BHLH DOMAIN-CONTAINING PROTEIN"/>
    <property type="match status" value="1"/>
</dbReference>
<reference evidence="7" key="1">
    <citation type="submission" date="2023-07" db="EMBL/GenBank/DDBJ databases">
        <title>draft genome sequence of fig (Ficus carica).</title>
        <authorList>
            <person name="Takahashi T."/>
            <person name="Nishimura K."/>
        </authorList>
    </citation>
    <scope>NUCLEOTIDE SEQUENCE</scope>
</reference>
<evidence type="ECO:0000313" key="8">
    <source>
        <dbReference type="Proteomes" id="UP001187192"/>
    </source>
</evidence>
<protein>
    <recommendedName>
        <fullName evidence="6">BHLH domain-containing protein</fullName>
    </recommendedName>
</protein>
<organism evidence="7 8">
    <name type="scientific">Ficus carica</name>
    <name type="common">Common fig</name>
    <dbReference type="NCBI Taxonomy" id="3494"/>
    <lineage>
        <taxon>Eukaryota</taxon>
        <taxon>Viridiplantae</taxon>
        <taxon>Streptophyta</taxon>
        <taxon>Embryophyta</taxon>
        <taxon>Tracheophyta</taxon>
        <taxon>Spermatophyta</taxon>
        <taxon>Magnoliopsida</taxon>
        <taxon>eudicotyledons</taxon>
        <taxon>Gunneridae</taxon>
        <taxon>Pentapetalae</taxon>
        <taxon>rosids</taxon>
        <taxon>fabids</taxon>
        <taxon>Rosales</taxon>
        <taxon>Moraceae</taxon>
        <taxon>Ficeae</taxon>
        <taxon>Ficus</taxon>
    </lineage>
</organism>
<evidence type="ECO:0000256" key="2">
    <source>
        <dbReference type="ARBA" id="ARBA00023015"/>
    </source>
</evidence>
<evidence type="ECO:0000256" key="5">
    <source>
        <dbReference type="ARBA" id="ARBA00023242"/>
    </source>
</evidence>
<dbReference type="CDD" id="cd04873">
    <property type="entry name" value="ACT_UUR-ACR-like"/>
    <property type="match status" value="1"/>
</dbReference>
<dbReference type="SUPFAM" id="SSF47459">
    <property type="entry name" value="HLH, helix-loop-helix DNA-binding domain"/>
    <property type="match status" value="1"/>
</dbReference>
<dbReference type="Pfam" id="PF00010">
    <property type="entry name" value="HLH"/>
    <property type="match status" value="1"/>
</dbReference>
<keyword evidence="3" id="KW-0238">DNA-binding</keyword>
<dbReference type="InterPro" id="IPR036638">
    <property type="entry name" value="HLH_DNA-bd_sf"/>
</dbReference>
<keyword evidence="8" id="KW-1185">Reference proteome</keyword>
<dbReference type="GO" id="GO:0003700">
    <property type="term" value="F:DNA-binding transcription factor activity"/>
    <property type="evidence" value="ECO:0007669"/>
    <property type="project" value="InterPro"/>
</dbReference>
<dbReference type="EMBL" id="BTGU01000048">
    <property type="protein sequence ID" value="GMN53964.1"/>
    <property type="molecule type" value="Genomic_DNA"/>
</dbReference>
<dbReference type="Proteomes" id="UP001187192">
    <property type="component" value="Unassembled WGS sequence"/>
</dbReference>
<keyword evidence="2" id="KW-0805">Transcription regulation</keyword>
<name>A0AA88DK43_FICCA</name>
<dbReference type="AlphaFoldDB" id="A0AA88DK43"/>
<dbReference type="InterPro" id="IPR045847">
    <property type="entry name" value="AIG1-like"/>
</dbReference>
<dbReference type="GO" id="GO:0046983">
    <property type="term" value="F:protein dimerization activity"/>
    <property type="evidence" value="ECO:0007669"/>
    <property type="project" value="InterPro"/>
</dbReference>
<accession>A0AA88DK43</accession>
<keyword evidence="5" id="KW-0539">Nucleus</keyword>
<comment type="caution">
    <text evidence="7">The sequence shown here is derived from an EMBL/GenBank/DDBJ whole genome shotgun (WGS) entry which is preliminary data.</text>
</comment>
<dbReference type="PROSITE" id="PS50888">
    <property type="entry name" value="BHLH"/>
    <property type="match status" value="1"/>
</dbReference>
<dbReference type="Pfam" id="PF22754">
    <property type="entry name" value="bHLH-TF_ACT-like_plant"/>
    <property type="match status" value="1"/>
</dbReference>
<keyword evidence="4" id="KW-0804">Transcription</keyword>
<dbReference type="Gene3D" id="4.10.280.10">
    <property type="entry name" value="Helix-loop-helix DNA-binding domain"/>
    <property type="match status" value="1"/>
</dbReference>
<gene>
    <name evidence="7" type="ORF">TIFTF001_023103</name>
</gene>
<dbReference type="PANTHER" id="PTHR45844">
    <property type="entry name" value="TRANSCRIPTION FACTOR BHLH30"/>
    <property type="match status" value="1"/>
</dbReference>
<dbReference type="SMART" id="SM00353">
    <property type="entry name" value="HLH"/>
    <property type="match status" value="1"/>
</dbReference>
<evidence type="ECO:0000256" key="3">
    <source>
        <dbReference type="ARBA" id="ARBA00023125"/>
    </source>
</evidence>
<evidence type="ECO:0000259" key="6">
    <source>
        <dbReference type="PROSITE" id="PS50888"/>
    </source>
</evidence>
<evidence type="ECO:0000256" key="4">
    <source>
        <dbReference type="ARBA" id="ARBA00023163"/>
    </source>
</evidence>
<evidence type="ECO:0000313" key="7">
    <source>
        <dbReference type="EMBL" id="GMN53964.1"/>
    </source>
</evidence>
<dbReference type="InterPro" id="IPR054502">
    <property type="entry name" value="bHLH-TF_ACT-like_plant"/>
</dbReference>